<proteinExistence type="inferred from homology"/>
<protein>
    <recommendedName>
        <fullName evidence="4">Malonate decarboxylase acyl carrier protein</fullName>
    </recommendedName>
</protein>
<gene>
    <name evidence="6" type="ORF">AD948_17215</name>
</gene>
<dbReference type="InterPro" id="IPR023439">
    <property type="entry name" value="Mal_deCO2ase/Cit_lyase_ACP"/>
</dbReference>
<comment type="subcellular location">
    <subcellularLocation>
        <location evidence="1">Cytoplasm</location>
    </subcellularLocation>
</comment>
<comment type="caution">
    <text evidence="6">The sequence shown here is derived from an EMBL/GenBank/DDBJ whole genome shotgun (WGS) entry which is preliminary data.</text>
</comment>
<name>A0A149TTT8_9PROT</name>
<dbReference type="InterPro" id="IPR009662">
    <property type="entry name" value="Malonate_deCO2ase_dsu"/>
</dbReference>
<keyword evidence="2" id="KW-0963">Cytoplasm</keyword>
<dbReference type="AlphaFoldDB" id="A0A149TTT8"/>
<reference evidence="6 7" key="1">
    <citation type="submission" date="2015-06" db="EMBL/GenBank/DDBJ databases">
        <title>Improved classification and identification of acetic acid bacteria using matrix-assisted laser desorption/ionization time-of-flight mass spectrometry; Gluconobacter nephelii and Gluconobacter uchimurae are later heterotypic synonyms of Gluconobacter japonicus and Gluconobacter oxydans, respectively.</title>
        <authorList>
            <person name="Li L."/>
            <person name="Cleenwerck I."/>
            <person name="De Vuyst L."/>
            <person name="Vandamme P."/>
        </authorList>
    </citation>
    <scope>NUCLEOTIDE SEQUENCE [LARGE SCALE GENOMIC DNA]</scope>
    <source>
        <strain evidence="6 7">LMG 23690</strain>
    </source>
</reference>
<dbReference type="EMBL" id="LHZU01000148">
    <property type="protein sequence ID" value="KXV56614.1"/>
    <property type="molecule type" value="Genomic_DNA"/>
</dbReference>
<evidence type="ECO:0000256" key="1">
    <source>
        <dbReference type="ARBA" id="ARBA00004496"/>
    </source>
</evidence>
<sequence length="104" mass="11281">MEKFTIHTQAKAVLRGKSSNAFTGVVASGNLEILFERKDNSLDVTVEVMTASHGYQAVWEAVIKDFVDRTSPGGVHIAIHDNGARPDTVLLRLMQGARLMGAQS</sequence>
<dbReference type="RefSeq" id="WP_061472925.1">
    <property type="nucleotide sequence ID" value="NZ_LHZU01000148.1"/>
</dbReference>
<dbReference type="Pfam" id="PF06857">
    <property type="entry name" value="ACP"/>
    <property type="match status" value="1"/>
</dbReference>
<dbReference type="HAMAP" id="MF_00710">
    <property type="entry name" value="Malonate_deCO2ase_dsu"/>
    <property type="match status" value="1"/>
</dbReference>
<organism evidence="6 7">
    <name type="scientific">Acetobacter senegalensis</name>
    <dbReference type="NCBI Taxonomy" id="446692"/>
    <lineage>
        <taxon>Bacteria</taxon>
        <taxon>Pseudomonadati</taxon>
        <taxon>Pseudomonadota</taxon>
        <taxon>Alphaproteobacteria</taxon>
        <taxon>Acetobacterales</taxon>
        <taxon>Acetobacteraceae</taxon>
        <taxon>Acetobacter</taxon>
    </lineage>
</organism>
<evidence type="ECO:0000313" key="6">
    <source>
        <dbReference type="EMBL" id="KXV56614.1"/>
    </source>
</evidence>
<evidence type="ECO:0000256" key="4">
    <source>
        <dbReference type="NCBIfam" id="TIGR03130"/>
    </source>
</evidence>
<feature type="modified residue" description="O-(phosphoribosyl dephospho-coenzyme A)serine" evidence="5">
    <location>
        <position position="28"/>
    </location>
</feature>
<accession>A0A149TTT8</accession>
<dbReference type="Proteomes" id="UP000075360">
    <property type="component" value="Unassembled WGS sequence"/>
</dbReference>
<dbReference type="OrthoDB" id="120290at2"/>
<dbReference type="NCBIfam" id="TIGR03130">
    <property type="entry name" value="malonate_delta"/>
    <property type="match status" value="1"/>
</dbReference>
<evidence type="ECO:0000256" key="2">
    <source>
        <dbReference type="ARBA" id="ARBA00022490"/>
    </source>
</evidence>
<evidence type="ECO:0000256" key="3">
    <source>
        <dbReference type="ARBA" id="ARBA00022553"/>
    </source>
</evidence>
<dbReference type="PATRIC" id="fig|446692.4.peg.1354"/>
<evidence type="ECO:0000256" key="5">
    <source>
        <dbReference type="PIRSR" id="PIRSR609662-50"/>
    </source>
</evidence>
<dbReference type="GO" id="GO:0005737">
    <property type="term" value="C:cytoplasm"/>
    <property type="evidence" value="ECO:0007669"/>
    <property type="project" value="UniProtKB-SubCell"/>
</dbReference>
<keyword evidence="3 5" id="KW-0597">Phosphoprotein</keyword>
<comment type="PTM">
    <text evidence="5">Covalently binds the prosthetic group of malonate decarboxylase.</text>
</comment>
<evidence type="ECO:0000313" key="7">
    <source>
        <dbReference type="Proteomes" id="UP000075360"/>
    </source>
</evidence>